<evidence type="ECO:0000313" key="4">
    <source>
        <dbReference type="EMBL" id="KAJ7098177.1"/>
    </source>
</evidence>
<keyword evidence="4" id="KW-0540">Nuclease</keyword>
<dbReference type="GO" id="GO:0006388">
    <property type="term" value="P:tRNA splicing, via endonucleolytic cleavage and ligation"/>
    <property type="evidence" value="ECO:0007669"/>
    <property type="project" value="InterPro"/>
</dbReference>
<dbReference type="SUPFAM" id="SSF53032">
    <property type="entry name" value="tRNA-intron endonuclease catalytic domain-like"/>
    <property type="match status" value="1"/>
</dbReference>
<dbReference type="InterPro" id="IPR018593">
    <property type="entry name" value="tRNA-endonuc_su_Sen15"/>
</dbReference>
<comment type="caution">
    <text evidence="4">The sequence shown here is derived from an EMBL/GenBank/DDBJ whole genome shotgun (WGS) entry which is preliminary data.</text>
</comment>
<protein>
    <submittedName>
        <fullName evidence="4">tRNA intron endonuclease</fullName>
    </submittedName>
</protein>
<dbReference type="Proteomes" id="UP001222325">
    <property type="component" value="Unassembled WGS sequence"/>
</dbReference>
<dbReference type="AlphaFoldDB" id="A0AAD6XZ32"/>
<keyword evidence="4" id="KW-0255">Endonuclease</keyword>
<organism evidence="4 5">
    <name type="scientific">Mycena belliarum</name>
    <dbReference type="NCBI Taxonomy" id="1033014"/>
    <lineage>
        <taxon>Eukaryota</taxon>
        <taxon>Fungi</taxon>
        <taxon>Dikarya</taxon>
        <taxon>Basidiomycota</taxon>
        <taxon>Agaricomycotina</taxon>
        <taxon>Agaricomycetes</taxon>
        <taxon>Agaricomycetidae</taxon>
        <taxon>Agaricales</taxon>
        <taxon>Marasmiineae</taxon>
        <taxon>Mycenaceae</taxon>
        <taxon>Mycena</taxon>
    </lineage>
</organism>
<name>A0AAD6XZ32_9AGAR</name>
<evidence type="ECO:0000256" key="2">
    <source>
        <dbReference type="ARBA" id="ARBA00022694"/>
    </source>
</evidence>
<keyword evidence="5" id="KW-1185">Reference proteome</keyword>
<dbReference type="Gene3D" id="3.40.1350.10">
    <property type="match status" value="1"/>
</dbReference>
<feature type="domain" description="tRNA-splicing endonuclease subunit Sen15" evidence="3">
    <location>
        <begin position="26"/>
        <end position="134"/>
    </location>
</feature>
<sequence length="135" mass="15052">MEAHPSYQALAHVLPKYPHAAGCLFQAYNDILLVQQWSDVKVIDLEGVSRAGITGKKPKTDMILHVVPCSLAETLSFSWCVLYHSNPSDIIRPEPRLKTAFTQLSDPPEIYLAITSDDASIVYYKLSRGIVKPQI</sequence>
<dbReference type="EMBL" id="JARJCN010000009">
    <property type="protein sequence ID" value="KAJ7098177.1"/>
    <property type="molecule type" value="Genomic_DNA"/>
</dbReference>
<evidence type="ECO:0000256" key="1">
    <source>
        <dbReference type="ARBA" id="ARBA00006091"/>
    </source>
</evidence>
<dbReference type="GO" id="GO:0004519">
    <property type="term" value="F:endonuclease activity"/>
    <property type="evidence" value="ECO:0007669"/>
    <property type="project" value="UniProtKB-KW"/>
</dbReference>
<proteinExistence type="inferred from homology"/>
<dbReference type="PANTHER" id="PTHR28582">
    <property type="entry name" value="TRNA-SPLICING ENDONUCLEASE SUBUNIT SEN15"/>
    <property type="match status" value="1"/>
</dbReference>
<dbReference type="GO" id="GO:0005634">
    <property type="term" value="C:nucleus"/>
    <property type="evidence" value="ECO:0007669"/>
    <property type="project" value="UniProtKB-ARBA"/>
</dbReference>
<evidence type="ECO:0000313" key="5">
    <source>
        <dbReference type="Proteomes" id="UP001222325"/>
    </source>
</evidence>
<keyword evidence="2" id="KW-0819">tRNA processing</keyword>
<accession>A0AAD6XZ32</accession>
<reference evidence="4" key="1">
    <citation type="submission" date="2023-03" db="EMBL/GenBank/DDBJ databases">
        <title>Massive genome expansion in bonnet fungi (Mycena s.s.) driven by repeated elements and novel gene families across ecological guilds.</title>
        <authorList>
            <consortium name="Lawrence Berkeley National Laboratory"/>
            <person name="Harder C.B."/>
            <person name="Miyauchi S."/>
            <person name="Viragh M."/>
            <person name="Kuo A."/>
            <person name="Thoen E."/>
            <person name="Andreopoulos B."/>
            <person name="Lu D."/>
            <person name="Skrede I."/>
            <person name="Drula E."/>
            <person name="Henrissat B."/>
            <person name="Morin E."/>
            <person name="Kohler A."/>
            <person name="Barry K."/>
            <person name="LaButti K."/>
            <person name="Morin E."/>
            <person name="Salamov A."/>
            <person name="Lipzen A."/>
            <person name="Mereny Z."/>
            <person name="Hegedus B."/>
            <person name="Baldrian P."/>
            <person name="Stursova M."/>
            <person name="Weitz H."/>
            <person name="Taylor A."/>
            <person name="Grigoriev I.V."/>
            <person name="Nagy L.G."/>
            <person name="Martin F."/>
            <person name="Kauserud H."/>
        </authorList>
    </citation>
    <scope>NUCLEOTIDE SEQUENCE</scope>
    <source>
        <strain evidence="4">CBHHK173m</strain>
    </source>
</reference>
<gene>
    <name evidence="4" type="ORF">B0H15DRAFT_648567</name>
</gene>
<dbReference type="GO" id="GO:0003676">
    <property type="term" value="F:nucleic acid binding"/>
    <property type="evidence" value="ECO:0007669"/>
    <property type="project" value="InterPro"/>
</dbReference>
<dbReference type="Pfam" id="PF09631">
    <property type="entry name" value="Sen15"/>
    <property type="match status" value="1"/>
</dbReference>
<keyword evidence="4" id="KW-0378">Hydrolase</keyword>
<dbReference type="PANTHER" id="PTHR28582:SF1">
    <property type="entry name" value="TRNA-SPLICING ENDONUCLEASE SUBUNIT SEN15"/>
    <property type="match status" value="1"/>
</dbReference>
<dbReference type="InterPro" id="IPR036167">
    <property type="entry name" value="tRNA_intron_Endo_cat-like_sf"/>
</dbReference>
<dbReference type="InterPro" id="IPR011856">
    <property type="entry name" value="tRNA_endonuc-like_dom_sf"/>
</dbReference>
<evidence type="ECO:0000259" key="3">
    <source>
        <dbReference type="Pfam" id="PF09631"/>
    </source>
</evidence>
<comment type="similarity">
    <text evidence="1">Belongs to the SEN15 family.</text>
</comment>